<evidence type="ECO:0000256" key="3">
    <source>
        <dbReference type="ARBA" id="ARBA00022563"/>
    </source>
</evidence>
<dbReference type="EMBL" id="BLXT01007705">
    <property type="protein sequence ID" value="GFO41721.1"/>
    <property type="molecule type" value="Genomic_DNA"/>
</dbReference>
<dbReference type="GO" id="GO:0004146">
    <property type="term" value="F:dihydrofolate reductase activity"/>
    <property type="evidence" value="ECO:0007669"/>
    <property type="project" value="UniProtKB-EC"/>
</dbReference>
<accession>A0AAV4DCC1</accession>
<dbReference type="GO" id="GO:0046654">
    <property type="term" value="P:tetrahydrofolate biosynthetic process"/>
    <property type="evidence" value="ECO:0007669"/>
    <property type="project" value="InterPro"/>
</dbReference>
<dbReference type="GO" id="GO:0006730">
    <property type="term" value="P:one-carbon metabolic process"/>
    <property type="evidence" value="ECO:0007669"/>
    <property type="project" value="UniProtKB-KW"/>
</dbReference>
<comment type="catalytic activity">
    <reaction evidence="6">
        <text>(6S)-5,6,7,8-tetrahydrofolate + NADP(+) = 7,8-dihydrofolate + NADPH + H(+)</text>
        <dbReference type="Rhea" id="RHEA:15009"/>
        <dbReference type="ChEBI" id="CHEBI:15378"/>
        <dbReference type="ChEBI" id="CHEBI:57451"/>
        <dbReference type="ChEBI" id="CHEBI:57453"/>
        <dbReference type="ChEBI" id="CHEBI:57783"/>
        <dbReference type="ChEBI" id="CHEBI:58349"/>
        <dbReference type="EC" id="1.5.1.3"/>
    </reaction>
</comment>
<proteinExistence type="predicted"/>
<evidence type="ECO:0000313" key="8">
    <source>
        <dbReference type="EMBL" id="GFO41721.1"/>
    </source>
</evidence>
<keyword evidence="5" id="KW-0560">Oxidoreductase</keyword>
<sequence>MGKDSPIAAVVAICEGSRGIGKDGHLPWPYLKEDREFYMGLCSTTKDPNKKNGIIMGRNGWKKWKMENKLHPKMATVVTSQTLPLDEPHCRGMVRTFDEAIELLQTGPGAEDIESIYILGGRRNYEHSVSDPRCTRLYLTTVYKDFDCDIFFPEYEHAFKKISHPEIQDHIRKDPTNGIEYRFEVYEKIPLSQNSASQGH</sequence>
<evidence type="ECO:0000313" key="9">
    <source>
        <dbReference type="Proteomes" id="UP000735302"/>
    </source>
</evidence>
<dbReference type="InterPro" id="IPR001796">
    <property type="entry name" value="DHFR_dom"/>
</dbReference>
<dbReference type="CDD" id="cd00209">
    <property type="entry name" value="DHFR"/>
    <property type="match status" value="1"/>
</dbReference>
<dbReference type="Proteomes" id="UP000735302">
    <property type="component" value="Unassembled WGS sequence"/>
</dbReference>
<dbReference type="Gene3D" id="3.40.430.10">
    <property type="entry name" value="Dihydrofolate Reductase, subunit A"/>
    <property type="match status" value="1"/>
</dbReference>
<dbReference type="GO" id="GO:0050661">
    <property type="term" value="F:NADP binding"/>
    <property type="evidence" value="ECO:0007669"/>
    <property type="project" value="InterPro"/>
</dbReference>
<reference evidence="8 9" key="1">
    <citation type="journal article" date="2021" name="Elife">
        <title>Chloroplast acquisition without the gene transfer in kleptoplastic sea slugs, Plakobranchus ocellatus.</title>
        <authorList>
            <person name="Maeda T."/>
            <person name="Takahashi S."/>
            <person name="Yoshida T."/>
            <person name="Shimamura S."/>
            <person name="Takaki Y."/>
            <person name="Nagai Y."/>
            <person name="Toyoda A."/>
            <person name="Suzuki Y."/>
            <person name="Arimoto A."/>
            <person name="Ishii H."/>
            <person name="Satoh N."/>
            <person name="Nishiyama T."/>
            <person name="Hasebe M."/>
            <person name="Maruyama T."/>
            <person name="Minagawa J."/>
            <person name="Obokata J."/>
            <person name="Shigenobu S."/>
        </authorList>
    </citation>
    <scope>NUCLEOTIDE SEQUENCE [LARGE SCALE GENOMIC DNA]</scope>
</reference>
<evidence type="ECO:0000256" key="6">
    <source>
        <dbReference type="ARBA" id="ARBA00048873"/>
    </source>
</evidence>
<evidence type="ECO:0000256" key="5">
    <source>
        <dbReference type="ARBA" id="ARBA00023002"/>
    </source>
</evidence>
<evidence type="ECO:0000256" key="1">
    <source>
        <dbReference type="ARBA" id="ARBA00004903"/>
    </source>
</evidence>
<dbReference type="SUPFAM" id="SSF53597">
    <property type="entry name" value="Dihydrofolate reductase-like"/>
    <property type="match status" value="1"/>
</dbReference>
<dbReference type="InterPro" id="IPR024072">
    <property type="entry name" value="DHFR-like_dom_sf"/>
</dbReference>
<comment type="caution">
    <text evidence="8">The sequence shown here is derived from an EMBL/GenBank/DDBJ whole genome shotgun (WGS) entry which is preliminary data.</text>
</comment>
<keyword evidence="3" id="KW-0554">One-carbon metabolism</keyword>
<evidence type="ECO:0000256" key="4">
    <source>
        <dbReference type="ARBA" id="ARBA00022857"/>
    </source>
</evidence>
<dbReference type="PANTHER" id="PTHR48069">
    <property type="entry name" value="DIHYDROFOLATE REDUCTASE"/>
    <property type="match status" value="1"/>
</dbReference>
<comment type="pathway">
    <text evidence="1">Cofactor biosynthesis; tetrahydrofolate biosynthesis; 5,6,7,8-tetrahydrofolate from 7,8-dihydrofolate: step 1/1.</text>
</comment>
<dbReference type="Pfam" id="PF00186">
    <property type="entry name" value="DHFR_1"/>
    <property type="match status" value="1"/>
</dbReference>
<organism evidence="8 9">
    <name type="scientific">Plakobranchus ocellatus</name>
    <dbReference type="NCBI Taxonomy" id="259542"/>
    <lineage>
        <taxon>Eukaryota</taxon>
        <taxon>Metazoa</taxon>
        <taxon>Spiralia</taxon>
        <taxon>Lophotrochozoa</taxon>
        <taxon>Mollusca</taxon>
        <taxon>Gastropoda</taxon>
        <taxon>Heterobranchia</taxon>
        <taxon>Euthyneura</taxon>
        <taxon>Panpulmonata</taxon>
        <taxon>Sacoglossa</taxon>
        <taxon>Placobranchoidea</taxon>
        <taxon>Plakobranchidae</taxon>
        <taxon>Plakobranchus</taxon>
    </lineage>
</organism>
<dbReference type="PRINTS" id="PR00070">
    <property type="entry name" value="DHFR"/>
</dbReference>
<dbReference type="InterPro" id="IPR012259">
    <property type="entry name" value="DHFR"/>
</dbReference>
<dbReference type="PROSITE" id="PS51330">
    <property type="entry name" value="DHFR_2"/>
    <property type="match status" value="1"/>
</dbReference>
<dbReference type="GO" id="GO:0046655">
    <property type="term" value="P:folic acid metabolic process"/>
    <property type="evidence" value="ECO:0007669"/>
    <property type="project" value="TreeGrafter"/>
</dbReference>
<keyword evidence="9" id="KW-1185">Reference proteome</keyword>
<keyword evidence="4" id="KW-0521">NADP</keyword>
<evidence type="ECO:0000256" key="2">
    <source>
        <dbReference type="ARBA" id="ARBA00012856"/>
    </source>
</evidence>
<dbReference type="EC" id="1.5.1.3" evidence="2"/>
<feature type="domain" description="DHFR" evidence="7">
    <location>
        <begin position="6"/>
        <end position="188"/>
    </location>
</feature>
<dbReference type="AlphaFoldDB" id="A0AAV4DCC1"/>
<evidence type="ECO:0000259" key="7">
    <source>
        <dbReference type="PROSITE" id="PS51330"/>
    </source>
</evidence>
<dbReference type="PANTHER" id="PTHR48069:SF3">
    <property type="entry name" value="DIHYDROFOLATE REDUCTASE"/>
    <property type="match status" value="1"/>
</dbReference>
<dbReference type="GO" id="GO:0005739">
    <property type="term" value="C:mitochondrion"/>
    <property type="evidence" value="ECO:0007669"/>
    <property type="project" value="TreeGrafter"/>
</dbReference>
<gene>
    <name evidence="8" type="ORF">PoB_006822600</name>
</gene>
<protein>
    <recommendedName>
        <fullName evidence="2">dihydrofolate reductase</fullName>
        <ecNumber evidence="2">1.5.1.3</ecNumber>
    </recommendedName>
</protein>
<dbReference type="GO" id="GO:0046452">
    <property type="term" value="P:dihydrofolate metabolic process"/>
    <property type="evidence" value="ECO:0007669"/>
    <property type="project" value="TreeGrafter"/>
</dbReference>
<name>A0AAV4DCC1_9GAST</name>